<dbReference type="SUPFAM" id="SSF54768">
    <property type="entry name" value="dsRNA-binding domain-like"/>
    <property type="match status" value="2"/>
</dbReference>
<dbReference type="SMART" id="SM00456">
    <property type="entry name" value="WW"/>
    <property type="match status" value="1"/>
</dbReference>
<feature type="compositionally biased region" description="Polar residues" evidence="2">
    <location>
        <begin position="179"/>
        <end position="189"/>
    </location>
</feature>
<dbReference type="PROSITE" id="PS50020">
    <property type="entry name" value="WW_DOMAIN_2"/>
    <property type="match status" value="1"/>
</dbReference>
<feature type="compositionally biased region" description="Basic and acidic residues" evidence="2">
    <location>
        <begin position="1"/>
        <end position="14"/>
    </location>
</feature>
<feature type="region of interest" description="Disordered" evidence="2">
    <location>
        <begin position="1"/>
        <end position="74"/>
    </location>
</feature>
<evidence type="ECO:0000256" key="2">
    <source>
        <dbReference type="SAM" id="MobiDB-lite"/>
    </source>
</evidence>
<feature type="compositionally biased region" description="Basic residues" evidence="2">
    <location>
        <begin position="599"/>
        <end position="608"/>
    </location>
</feature>
<dbReference type="InterPro" id="IPR001202">
    <property type="entry name" value="WW_dom"/>
</dbReference>
<dbReference type="Pfam" id="PF00035">
    <property type="entry name" value="dsrm"/>
    <property type="match status" value="1"/>
</dbReference>
<dbReference type="GO" id="GO:0020037">
    <property type="term" value="F:heme binding"/>
    <property type="evidence" value="ECO:0007669"/>
    <property type="project" value="InterPro"/>
</dbReference>
<gene>
    <name evidence="5" type="primary">Dgcr8</name>
</gene>
<dbReference type="PROSITE" id="PS50137">
    <property type="entry name" value="DS_RBD"/>
    <property type="match status" value="1"/>
</dbReference>
<dbReference type="SMART" id="SM00358">
    <property type="entry name" value="DSRM"/>
    <property type="match status" value="2"/>
</dbReference>
<dbReference type="CDD" id="cd19868">
    <property type="entry name" value="DSRM_DGCR8_rpt2"/>
    <property type="match status" value="1"/>
</dbReference>
<evidence type="ECO:0000259" key="3">
    <source>
        <dbReference type="PROSITE" id="PS50020"/>
    </source>
</evidence>
<dbReference type="GO" id="GO:0042802">
    <property type="term" value="F:identical protein binding"/>
    <property type="evidence" value="ECO:0007669"/>
    <property type="project" value="InterPro"/>
</dbReference>
<feature type="region of interest" description="Disordered" evidence="2">
    <location>
        <begin position="161"/>
        <end position="206"/>
    </location>
</feature>
<dbReference type="EMBL" id="LR784469">
    <property type="protein sequence ID" value="CAB3237518.1"/>
    <property type="molecule type" value="mRNA"/>
</dbReference>
<name>A0A6F9DAP9_9ASCI</name>
<accession>A0A6F9DAP9</accession>
<feature type="compositionally biased region" description="Basic and acidic residues" evidence="2">
    <location>
        <begin position="194"/>
        <end position="206"/>
    </location>
</feature>
<reference evidence="5" key="1">
    <citation type="submission" date="2020-04" db="EMBL/GenBank/DDBJ databases">
        <authorList>
            <person name="Neveu A P."/>
        </authorList>
    </citation>
    <scope>NUCLEOTIDE SEQUENCE</scope>
    <source>
        <tissue evidence="5">Whole embryo</tissue>
    </source>
</reference>
<dbReference type="InterPro" id="IPR014720">
    <property type="entry name" value="dsRBD_dom"/>
</dbReference>
<dbReference type="GO" id="GO:0031053">
    <property type="term" value="P:primary miRNA processing"/>
    <property type="evidence" value="ECO:0007669"/>
    <property type="project" value="InterPro"/>
</dbReference>
<dbReference type="Gene3D" id="3.30.160.20">
    <property type="match status" value="2"/>
</dbReference>
<dbReference type="AlphaFoldDB" id="A0A6F9DAP9"/>
<dbReference type="InterPro" id="IPR040375">
    <property type="entry name" value="DGCR8"/>
</dbReference>
<protein>
    <submittedName>
        <fullName evidence="5">Microprocessor complex subunit DGCR8</fullName>
    </submittedName>
</protein>
<feature type="domain" description="DRBM" evidence="4">
    <location>
        <begin position="305"/>
        <end position="372"/>
    </location>
</feature>
<feature type="compositionally biased region" description="Acidic residues" evidence="2">
    <location>
        <begin position="33"/>
        <end position="50"/>
    </location>
</feature>
<dbReference type="FunFam" id="3.30.160.20:FF:000021">
    <property type="entry name" value="Microprocessor complex subunit DGCR8"/>
    <property type="match status" value="1"/>
</dbReference>
<feature type="compositionally biased region" description="Basic and acidic residues" evidence="2">
    <location>
        <begin position="565"/>
        <end position="588"/>
    </location>
</feature>
<sequence length="608" mass="68971">MSEVDMDVKLKVGDENSQSKQMETDSQKCQDNSADEYSYEEEEQPPDEDEQKTSQDDLNGDQQSSKNSEADVTEPVRYYTKRKLKYQTPVSSLEPLPEGWVNIPHCSGIPFYLHKQSKVVTWSRPYVVSMSGIRRHNPPLASFPCLESLNNRVKFEKEVIKTKSSDNPNPSASEDKEVPSNTTVNGASDDTTDDENKTPENQKLDETVPKVFLHKCQNEHLDEKELIDYLDKRFVFDTVEVPLFNKWSDKRRYTRQKKQEANMSIQDNQSEPKKLGPAKVITLSVPREGGSERPHKVVFNTSIKPMVCVMHEYAQSVLRTQPHYVFATKEDSSEPFQATVMIENKEYGRASGINKKSAKNKAALATMEILVPGFKEQVDNLSGETSVEYFNDVSVTDPRVYDLCVHAGNYLPYQLLTECLKRNQGIADTSVHFDVQIGKGKNIEYKMECGKHVVNGTAKNKKIGKQMAAQQILQLLHPKVSSWGELIRMYGTSVAEKRAKKKNIEQEIFELKQRRSTVADSSLDDSSAFTPKVDDSNATPRTSGKGRETRETPGPNPELLAKLRKMMEDLGEARHPEVNVDRSKKDNAEGENEQEPDKKRRKLLLIDV</sequence>
<dbReference type="PANTHER" id="PTHR13482:SF3">
    <property type="entry name" value="MICROPROCESSOR COMPLEX SUBUNIT DGCR8"/>
    <property type="match status" value="1"/>
</dbReference>
<feature type="domain" description="WW" evidence="3">
    <location>
        <begin position="94"/>
        <end position="127"/>
    </location>
</feature>
<keyword evidence="1" id="KW-0694">RNA-binding</keyword>
<feature type="compositionally biased region" description="Polar residues" evidence="2">
    <location>
        <begin position="56"/>
        <end position="67"/>
    </location>
</feature>
<feature type="compositionally biased region" description="Polar residues" evidence="2">
    <location>
        <begin position="516"/>
        <end position="529"/>
    </location>
</feature>
<dbReference type="InterPro" id="IPR036020">
    <property type="entry name" value="WW_dom_sf"/>
</dbReference>
<dbReference type="GO" id="GO:0003725">
    <property type="term" value="F:double-stranded RNA binding"/>
    <property type="evidence" value="ECO:0007669"/>
    <property type="project" value="TreeGrafter"/>
</dbReference>
<dbReference type="GO" id="GO:0070877">
    <property type="term" value="C:microprocessor complex"/>
    <property type="evidence" value="ECO:0007669"/>
    <property type="project" value="InterPro"/>
</dbReference>
<evidence type="ECO:0000313" key="5">
    <source>
        <dbReference type="EMBL" id="CAB3237518.1"/>
    </source>
</evidence>
<feature type="region of interest" description="Disordered" evidence="2">
    <location>
        <begin position="515"/>
        <end position="608"/>
    </location>
</feature>
<evidence type="ECO:0000259" key="4">
    <source>
        <dbReference type="PROSITE" id="PS50137"/>
    </source>
</evidence>
<dbReference type="SUPFAM" id="SSF51045">
    <property type="entry name" value="WW domain"/>
    <property type="match status" value="1"/>
</dbReference>
<dbReference type="Gene3D" id="2.20.70.10">
    <property type="match status" value="1"/>
</dbReference>
<dbReference type="GO" id="GO:0070878">
    <property type="term" value="F:primary miRNA binding"/>
    <property type="evidence" value="ECO:0007669"/>
    <property type="project" value="TreeGrafter"/>
</dbReference>
<dbReference type="CDD" id="cd19867">
    <property type="entry name" value="DSRM_DGCR8_rpt1"/>
    <property type="match status" value="1"/>
</dbReference>
<proteinExistence type="evidence at transcript level"/>
<dbReference type="PANTHER" id="PTHR13482">
    <property type="entry name" value="MICRORNA PROCESSOR COMPLEX SUBUNIT DGCR8"/>
    <property type="match status" value="1"/>
</dbReference>
<organism evidence="5">
    <name type="scientific">Phallusia mammillata</name>
    <dbReference type="NCBI Taxonomy" id="59560"/>
    <lineage>
        <taxon>Eukaryota</taxon>
        <taxon>Metazoa</taxon>
        <taxon>Chordata</taxon>
        <taxon>Tunicata</taxon>
        <taxon>Ascidiacea</taxon>
        <taxon>Phlebobranchia</taxon>
        <taxon>Ascidiidae</taxon>
        <taxon>Phallusia</taxon>
    </lineage>
</organism>
<evidence type="ECO:0000256" key="1">
    <source>
        <dbReference type="PROSITE-ProRule" id="PRU00266"/>
    </source>
</evidence>